<dbReference type="Proteomes" id="UP001419268">
    <property type="component" value="Unassembled WGS sequence"/>
</dbReference>
<evidence type="ECO:0000313" key="1">
    <source>
        <dbReference type="EMBL" id="KAK9095200.1"/>
    </source>
</evidence>
<keyword evidence="2" id="KW-1185">Reference proteome</keyword>
<organism evidence="1 2">
    <name type="scientific">Stephania cephalantha</name>
    <dbReference type="NCBI Taxonomy" id="152367"/>
    <lineage>
        <taxon>Eukaryota</taxon>
        <taxon>Viridiplantae</taxon>
        <taxon>Streptophyta</taxon>
        <taxon>Embryophyta</taxon>
        <taxon>Tracheophyta</taxon>
        <taxon>Spermatophyta</taxon>
        <taxon>Magnoliopsida</taxon>
        <taxon>Ranunculales</taxon>
        <taxon>Menispermaceae</taxon>
        <taxon>Menispermoideae</taxon>
        <taxon>Cissampelideae</taxon>
        <taxon>Stephania</taxon>
    </lineage>
</organism>
<comment type="caution">
    <text evidence="1">The sequence shown here is derived from an EMBL/GenBank/DDBJ whole genome shotgun (WGS) entry which is preliminary data.</text>
</comment>
<gene>
    <name evidence="1" type="ORF">Scep_026669</name>
</gene>
<name>A0AAP0EKK0_9MAGN</name>
<evidence type="ECO:0000313" key="2">
    <source>
        <dbReference type="Proteomes" id="UP001419268"/>
    </source>
</evidence>
<dbReference type="AlphaFoldDB" id="A0AAP0EKK0"/>
<sequence length="63" mass="6888">MGNYISIVFWRQHNEHLNISTCRQSCVLNGSRLLLLLVLSIMSSAAAPNVQNFSTCGLSSSGF</sequence>
<dbReference type="EMBL" id="JBBNAG010000011">
    <property type="protein sequence ID" value="KAK9095200.1"/>
    <property type="molecule type" value="Genomic_DNA"/>
</dbReference>
<accession>A0AAP0EKK0</accession>
<reference evidence="1 2" key="1">
    <citation type="submission" date="2024-01" db="EMBL/GenBank/DDBJ databases">
        <title>Genome assemblies of Stephania.</title>
        <authorList>
            <person name="Yang L."/>
        </authorList>
    </citation>
    <scope>NUCLEOTIDE SEQUENCE [LARGE SCALE GENOMIC DNA]</scope>
    <source>
        <strain evidence="1">JXDWG</strain>
        <tissue evidence="1">Leaf</tissue>
    </source>
</reference>
<proteinExistence type="predicted"/>
<protein>
    <submittedName>
        <fullName evidence="1">Uncharacterized protein</fullName>
    </submittedName>
</protein>